<keyword evidence="10" id="KW-0012">Acyltransferase</keyword>
<evidence type="ECO:0000256" key="2">
    <source>
        <dbReference type="ARBA" id="ARBA00007400"/>
    </source>
</evidence>
<evidence type="ECO:0000256" key="3">
    <source>
        <dbReference type="ARBA" id="ARBA00022475"/>
    </source>
</evidence>
<evidence type="ECO:0000256" key="8">
    <source>
        <dbReference type="SAM" id="Phobius"/>
    </source>
</evidence>
<comment type="subcellular location">
    <subcellularLocation>
        <location evidence="1">Cell membrane</location>
        <topology evidence="1">Multi-pass membrane protein</topology>
    </subcellularLocation>
</comment>
<name>A0ABV9YJM2_9PSEU</name>
<feature type="compositionally biased region" description="Polar residues" evidence="7">
    <location>
        <begin position="1"/>
        <end position="12"/>
    </location>
</feature>
<dbReference type="PANTHER" id="PTHR40074">
    <property type="entry name" value="O-ACETYLTRANSFERASE WECH"/>
    <property type="match status" value="1"/>
</dbReference>
<evidence type="ECO:0000256" key="1">
    <source>
        <dbReference type="ARBA" id="ARBA00004651"/>
    </source>
</evidence>
<evidence type="ECO:0000256" key="4">
    <source>
        <dbReference type="ARBA" id="ARBA00022692"/>
    </source>
</evidence>
<proteinExistence type="inferred from homology"/>
<feature type="transmembrane region" description="Helical" evidence="8">
    <location>
        <begin position="145"/>
        <end position="164"/>
    </location>
</feature>
<dbReference type="Pfam" id="PF01757">
    <property type="entry name" value="Acyl_transf_3"/>
    <property type="match status" value="1"/>
</dbReference>
<dbReference type="RefSeq" id="WP_378034944.1">
    <property type="nucleotide sequence ID" value="NZ_JBHSIV010000004.1"/>
</dbReference>
<evidence type="ECO:0000313" key="10">
    <source>
        <dbReference type="EMBL" id="MFC5061593.1"/>
    </source>
</evidence>
<evidence type="ECO:0000259" key="9">
    <source>
        <dbReference type="Pfam" id="PF01757"/>
    </source>
</evidence>
<feature type="transmembrane region" description="Helical" evidence="8">
    <location>
        <begin position="226"/>
        <end position="247"/>
    </location>
</feature>
<gene>
    <name evidence="10" type="ORF">ACFPBZ_05205</name>
</gene>
<feature type="transmembrane region" description="Helical" evidence="8">
    <location>
        <begin position="103"/>
        <end position="125"/>
    </location>
</feature>
<keyword evidence="11" id="KW-1185">Reference proteome</keyword>
<feature type="transmembrane region" description="Helical" evidence="8">
    <location>
        <begin position="173"/>
        <end position="190"/>
    </location>
</feature>
<feature type="region of interest" description="Disordered" evidence="7">
    <location>
        <begin position="1"/>
        <end position="24"/>
    </location>
</feature>
<feature type="transmembrane region" description="Helical" evidence="8">
    <location>
        <begin position="196"/>
        <end position="214"/>
    </location>
</feature>
<dbReference type="InterPro" id="IPR002656">
    <property type="entry name" value="Acyl_transf_3_dom"/>
</dbReference>
<evidence type="ECO:0000256" key="5">
    <source>
        <dbReference type="ARBA" id="ARBA00022989"/>
    </source>
</evidence>
<accession>A0ABV9YJM2</accession>
<feature type="transmembrane region" description="Helical" evidence="8">
    <location>
        <begin position="305"/>
        <end position="324"/>
    </location>
</feature>
<dbReference type="PANTHER" id="PTHR40074:SF2">
    <property type="entry name" value="O-ACETYLTRANSFERASE WECH"/>
    <property type="match status" value="1"/>
</dbReference>
<evidence type="ECO:0000256" key="6">
    <source>
        <dbReference type="ARBA" id="ARBA00023136"/>
    </source>
</evidence>
<feature type="domain" description="Acyltransferase 3" evidence="9">
    <location>
        <begin position="31"/>
        <end position="344"/>
    </location>
</feature>
<feature type="transmembrane region" description="Helical" evidence="8">
    <location>
        <begin position="259"/>
        <end position="284"/>
    </location>
</feature>
<dbReference type="EMBL" id="JBHSIV010000004">
    <property type="protein sequence ID" value="MFC5061593.1"/>
    <property type="molecule type" value="Genomic_DNA"/>
</dbReference>
<keyword evidence="3" id="KW-1003">Cell membrane</keyword>
<sequence>MTVAGETSQASSAPAARRDTARPSPPRRLIEVDVARALVVVGVVFNHAVDGLVTSGVVDPASELASANAVLYMFRMPALAFLLGLFVPGGVDRYGTRTYLWQRLVAVGYLYLLWFYLQGLVEFFASGVKNHVFPSARFLSPWTSYGQLWFLPFLAVATVTLVAFRPWQSGRRTVVVLIATGAVSLALWGWNMEVLGLHGLSLLVFAAAGAAIGLGRMTVLVEGRSCCWALLGVGAVLGLLVLVNLGAAPATSGSVATSLPAASVSFVAAVCGILLVIALSVLIVRMAPFSRRFFSAIGTNTLPIFLAHVAVVAGVRIAMGQIGVTPGWTVALAVVCGVGGPVVASRFAIGRPTVQWLFVPPAQVRRWLAA</sequence>
<feature type="transmembrane region" description="Helical" evidence="8">
    <location>
        <begin position="29"/>
        <end position="49"/>
    </location>
</feature>
<feature type="transmembrane region" description="Helical" evidence="8">
    <location>
        <begin position="330"/>
        <end position="349"/>
    </location>
</feature>
<dbReference type="GO" id="GO:0016746">
    <property type="term" value="F:acyltransferase activity"/>
    <property type="evidence" value="ECO:0007669"/>
    <property type="project" value="UniProtKB-KW"/>
</dbReference>
<reference evidence="11" key="1">
    <citation type="journal article" date="2019" name="Int. J. Syst. Evol. Microbiol.">
        <title>The Global Catalogue of Microorganisms (GCM) 10K type strain sequencing project: providing services to taxonomists for standard genome sequencing and annotation.</title>
        <authorList>
            <consortium name="The Broad Institute Genomics Platform"/>
            <consortium name="The Broad Institute Genome Sequencing Center for Infectious Disease"/>
            <person name="Wu L."/>
            <person name="Ma J."/>
        </authorList>
    </citation>
    <scope>NUCLEOTIDE SEQUENCE [LARGE SCALE GENOMIC DNA]</scope>
    <source>
        <strain evidence="11">CGMCC 4.7093</strain>
    </source>
</reference>
<organism evidence="10 11">
    <name type="scientific">Actinomycetospora atypica</name>
    <dbReference type="NCBI Taxonomy" id="1290095"/>
    <lineage>
        <taxon>Bacteria</taxon>
        <taxon>Bacillati</taxon>
        <taxon>Actinomycetota</taxon>
        <taxon>Actinomycetes</taxon>
        <taxon>Pseudonocardiales</taxon>
        <taxon>Pseudonocardiaceae</taxon>
        <taxon>Actinomycetospora</taxon>
    </lineage>
</organism>
<feature type="transmembrane region" description="Helical" evidence="8">
    <location>
        <begin position="69"/>
        <end position="91"/>
    </location>
</feature>
<dbReference type="Proteomes" id="UP001595947">
    <property type="component" value="Unassembled WGS sequence"/>
</dbReference>
<keyword evidence="4 8" id="KW-0812">Transmembrane</keyword>
<comment type="caution">
    <text evidence="10">The sequence shown here is derived from an EMBL/GenBank/DDBJ whole genome shotgun (WGS) entry which is preliminary data.</text>
</comment>
<comment type="similarity">
    <text evidence="2">Belongs to the acyltransferase 3 family.</text>
</comment>
<evidence type="ECO:0000313" key="11">
    <source>
        <dbReference type="Proteomes" id="UP001595947"/>
    </source>
</evidence>
<keyword evidence="5 8" id="KW-1133">Transmembrane helix</keyword>
<keyword evidence="10" id="KW-0808">Transferase</keyword>
<protein>
    <submittedName>
        <fullName evidence="10">Acyltransferase family protein</fullName>
    </submittedName>
</protein>
<keyword evidence="6 8" id="KW-0472">Membrane</keyword>
<evidence type="ECO:0000256" key="7">
    <source>
        <dbReference type="SAM" id="MobiDB-lite"/>
    </source>
</evidence>